<dbReference type="InterPro" id="IPR052336">
    <property type="entry name" value="MlaD_Phospholipid_Transporter"/>
</dbReference>
<proteinExistence type="predicted"/>
<evidence type="ECO:0000259" key="2">
    <source>
        <dbReference type="Pfam" id="PF02470"/>
    </source>
</evidence>
<keyword evidence="5" id="KW-1185">Reference proteome</keyword>
<dbReference type="InterPro" id="IPR024516">
    <property type="entry name" value="Mce_C"/>
</dbReference>
<evidence type="ECO:0000313" key="5">
    <source>
        <dbReference type="Proteomes" id="UP000035425"/>
    </source>
</evidence>
<dbReference type="RefSeq" id="WP_047221746.1">
    <property type="nucleotide sequence ID" value="NZ_JWIO01000004.1"/>
</dbReference>
<dbReference type="EMBL" id="JWIO01000004">
    <property type="protein sequence ID" value="KLL12451.1"/>
    <property type="molecule type" value="Genomic_DNA"/>
</dbReference>
<evidence type="ECO:0008006" key="6">
    <source>
        <dbReference type="Google" id="ProtNLM"/>
    </source>
</evidence>
<gene>
    <name evidence="4" type="ORF">FrCorBMG51_03890</name>
</gene>
<dbReference type="Proteomes" id="UP000035425">
    <property type="component" value="Unassembled WGS sequence"/>
</dbReference>
<dbReference type="Pfam" id="PF02470">
    <property type="entry name" value="MlaD"/>
    <property type="match status" value="1"/>
</dbReference>
<dbReference type="NCBIfam" id="TIGR00996">
    <property type="entry name" value="Mtu_fam_mce"/>
    <property type="match status" value="1"/>
</dbReference>
<sequence>MRRFMGATQGARKIVTILAVLAIAAGVLSFFVLGGHKSGTAYFANVKNIYPKDRVRILGVDVGEITAISPEPGRVRVDFSYDSKYTLPADVQAAVVSPTLVATRFLQLTPAYNGGPRFPDGGTISLERTASPLEFDDLKSELEKVSAAFGPAPDGSQGVLGRFLDTMAKNAQDGQGAKFNAMIREASAAAQTLASGSDDLFATVRNLQTFVTALGAVDQQIVEFNDQLGSVAGVLDENKDALTQAIAGVNDAAVQVDQFLAENAQPLETSVDQLGQLTRSLAGIRDDIAQVLHVGPNTLTNLWQIFSPRSGAYTGALVVDNLNNPADLVCSAYAANLTQNPGDAAAACANYLAPLLQVLRVQQPPIGVNPLVVPGGGGPAERPGVDPPPNATANNQGLLPDLGLPGLGGLLVPPSGGR</sequence>
<dbReference type="PANTHER" id="PTHR33371:SF4">
    <property type="entry name" value="INTERMEMBRANE PHOSPHOLIPID TRANSPORT SYSTEM BINDING PROTEIN MLAD"/>
    <property type="match status" value="1"/>
</dbReference>
<organism evidence="4 5">
    <name type="scientific">Protofrankia coriariae</name>
    <dbReference type="NCBI Taxonomy" id="1562887"/>
    <lineage>
        <taxon>Bacteria</taxon>
        <taxon>Bacillati</taxon>
        <taxon>Actinomycetota</taxon>
        <taxon>Actinomycetes</taxon>
        <taxon>Frankiales</taxon>
        <taxon>Frankiaceae</taxon>
        <taxon>Protofrankia</taxon>
    </lineage>
</organism>
<feature type="domain" description="Mammalian cell entry C-terminal" evidence="3">
    <location>
        <begin position="118"/>
        <end position="293"/>
    </location>
</feature>
<protein>
    <recommendedName>
        <fullName evidence="6">Phospholipid/cholesterol/gamma-HCH transport system substrate-binding protein</fullName>
    </recommendedName>
</protein>
<feature type="region of interest" description="Disordered" evidence="1">
    <location>
        <begin position="373"/>
        <end position="418"/>
    </location>
</feature>
<name>A0ABR5F6U3_9ACTN</name>
<dbReference type="InterPro" id="IPR005693">
    <property type="entry name" value="Mce"/>
</dbReference>
<feature type="compositionally biased region" description="Low complexity" evidence="1">
    <location>
        <begin position="397"/>
        <end position="418"/>
    </location>
</feature>
<evidence type="ECO:0000313" key="4">
    <source>
        <dbReference type="EMBL" id="KLL12451.1"/>
    </source>
</evidence>
<evidence type="ECO:0000256" key="1">
    <source>
        <dbReference type="SAM" id="MobiDB-lite"/>
    </source>
</evidence>
<dbReference type="Pfam" id="PF11887">
    <property type="entry name" value="Mce4_CUP1"/>
    <property type="match status" value="1"/>
</dbReference>
<feature type="domain" description="Mce/MlaD" evidence="2">
    <location>
        <begin position="40"/>
        <end position="110"/>
    </location>
</feature>
<dbReference type="InterPro" id="IPR003399">
    <property type="entry name" value="Mce/MlaD"/>
</dbReference>
<comment type="caution">
    <text evidence="4">The sequence shown here is derived from an EMBL/GenBank/DDBJ whole genome shotgun (WGS) entry which is preliminary data.</text>
</comment>
<dbReference type="PANTHER" id="PTHR33371">
    <property type="entry name" value="INTERMEMBRANE PHOSPHOLIPID TRANSPORT SYSTEM BINDING PROTEIN MLAD-RELATED"/>
    <property type="match status" value="1"/>
</dbReference>
<reference evidence="4 5" key="1">
    <citation type="submission" date="2014-12" db="EMBL/GenBank/DDBJ databases">
        <title>Frankia sp. BMG5.1 draft genome.</title>
        <authorList>
            <person name="Gtari M."/>
            <person name="Ghodhbane-Gtari F."/>
            <person name="Nouioui I."/>
            <person name="Ktari A."/>
            <person name="Hezbri K."/>
            <person name="Mimouni W."/>
            <person name="Sbissi I."/>
            <person name="Ayari A."/>
            <person name="Yamanaka T."/>
            <person name="Normand P."/>
            <person name="Tisa L.S."/>
            <person name="Boudabous A."/>
        </authorList>
    </citation>
    <scope>NUCLEOTIDE SEQUENCE [LARGE SCALE GENOMIC DNA]</scope>
    <source>
        <strain evidence="4 5">BMG5.1</strain>
    </source>
</reference>
<accession>A0ABR5F6U3</accession>
<evidence type="ECO:0000259" key="3">
    <source>
        <dbReference type="Pfam" id="PF11887"/>
    </source>
</evidence>